<gene>
    <name evidence="2" type="ORF">CT0861_09172</name>
</gene>
<protein>
    <submittedName>
        <fullName evidence="2">Uncharacterized protein</fullName>
    </submittedName>
</protein>
<dbReference type="AlphaFoldDB" id="A0A166V4A1"/>
<feature type="region of interest" description="Disordered" evidence="1">
    <location>
        <begin position="1"/>
        <end position="30"/>
    </location>
</feature>
<evidence type="ECO:0000313" key="3">
    <source>
        <dbReference type="Proteomes" id="UP000076552"/>
    </source>
</evidence>
<name>A0A166V4A1_9PEZI</name>
<organism evidence="2 3">
    <name type="scientific">Colletotrichum tofieldiae</name>
    <dbReference type="NCBI Taxonomy" id="708197"/>
    <lineage>
        <taxon>Eukaryota</taxon>
        <taxon>Fungi</taxon>
        <taxon>Dikarya</taxon>
        <taxon>Ascomycota</taxon>
        <taxon>Pezizomycotina</taxon>
        <taxon>Sordariomycetes</taxon>
        <taxon>Hypocreomycetidae</taxon>
        <taxon>Glomerellales</taxon>
        <taxon>Glomerellaceae</taxon>
        <taxon>Colletotrichum</taxon>
        <taxon>Colletotrichum spaethianum species complex</taxon>
    </lineage>
</organism>
<keyword evidence="3" id="KW-1185">Reference proteome</keyword>
<accession>A0A166V4A1</accession>
<comment type="caution">
    <text evidence="2">The sequence shown here is derived from an EMBL/GenBank/DDBJ whole genome shotgun (WGS) entry which is preliminary data.</text>
</comment>
<evidence type="ECO:0000313" key="2">
    <source>
        <dbReference type="EMBL" id="KZL74143.1"/>
    </source>
</evidence>
<reference evidence="2 3" key="1">
    <citation type="submission" date="2015-06" db="EMBL/GenBank/DDBJ databases">
        <title>Survival trade-offs in plant roots during colonization by closely related pathogenic and mutualistic fungi.</title>
        <authorList>
            <person name="Hacquard S."/>
            <person name="Kracher B."/>
            <person name="Hiruma K."/>
            <person name="Weinman A."/>
            <person name="Muench P."/>
            <person name="Garrido Oter R."/>
            <person name="Ver Loren van Themaat E."/>
            <person name="Dallerey J.-F."/>
            <person name="Damm U."/>
            <person name="Henrissat B."/>
            <person name="Lespinet O."/>
            <person name="Thon M."/>
            <person name="Kemen E."/>
            <person name="McHardy A.C."/>
            <person name="Schulze-Lefert P."/>
            <person name="O'Connell R.J."/>
        </authorList>
    </citation>
    <scope>NUCLEOTIDE SEQUENCE [LARGE SCALE GENOMIC DNA]</scope>
    <source>
        <strain evidence="2 3">0861</strain>
    </source>
</reference>
<dbReference type="Proteomes" id="UP000076552">
    <property type="component" value="Unassembled WGS sequence"/>
</dbReference>
<evidence type="ECO:0000256" key="1">
    <source>
        <dbReference type="SAM" id="MobiDB-lite"/>
    </source>
</evidence>
<proteinExistence type="predicted"/>
<sequence length="106" mass="11271">MGKLEAGVKRGQKYGSSAGCGQGARLKGQRTAPGCGVGLANGTTLNWFGWSCEVTIPTGTLFNVHAQVAGRKFVLPSAPKFGQSRNDRGWLHVQPWGLSRDLPMSN</sequence>
<dbReference type="EMBL" id="LFIV01000036">
    <property type="protein sequence ID" value="KZL74143.1"/>
    <property type="molecule type" value="Genomic_DNA"/>
</dbReference>